<accession>A0A4R9JGY2</accession>
<sequence length="219" mass="25547">MINKLRTVYIRYKEIIWPTQRIENIEPTHLTKNALRNLLLVSGMYLLLYFFFFIIKYSVYQKYNDKVIADLSAKNSGTTLKYLNTYPGNVLYIYLSLIIFSILMILISYLISFLLETEKRKFPVHLAISLRSVATAFSVFPIVLIVNSVFPINENSGQFVTSLLVSSWIILAFASYILSVRNYIIDNEMIFGQPRRRSAIVWTIPFYLVLNFMFGVIFN</sequence>
<protein>
    <recommendedName>
        <fullName evidence="4">Yip1 domain-containing protein</fullName>
    </recommendedName>
</protein>
<keyword evidence="3" id="KW-1185">Reference proteome</keyword>
<dbReference type="Proteomes" id="UP000298125">
    <property type="component" value="Unassembled WGS sequence"/>
</dbReference>
<evidence type="ECO:0008006" key="4">
    <source>
        <dbReference type="Google" id="ProtNLM"/>
    </source>
</evidence>
<keyword evidence="1" id="KW-0472">Membrane</keyword>
<feature type="transmembrane region" description="Helical" evidence="1">
    <location>
        <begin position="91"/>
        <end position="115"/>
    </location>
</feature>
<evidence type="ECO:0000313" key="2">
    <source>
        <dbReference type="EMBL" id="TGL38894.1"/>
    </source>
</evidence>
<dbReference type="EMBL" id="RQGA01000013">
    <property type="protein sequence ID" value="TGL38894.1"/>
    <property type="molecule type" value="Genomic_DNA"/>
</dbReference>
<comment type="caution">
    <text evidence="2">The sequence shown here is derived from an EMBL/GenBank/DDBJ whole genome shotgun (WGS) entry which is preliminary data.</text>
</comment>
<feature type="transmembrane region" description="Helical" evidence="1">
    <location>
        <begin position="199"/>
        <end position="218"/>
    </location>
</feature>
<dbReference type="AlphaFoldDB" id="A0A4R9JGY2"/>
<feature type="transmembrane region" description="Helical" evidence="1">
    <location>
        <begin position="38"/>
        <end position="55"/>
    </location>
</feature>
<proteinExistence type="predicted"/>
<gene>
    <name evidence="2" type="ORF">EHQ49_10995</name>
</gene>
<keyword evidence="1" id="KW-1133">Transmembrane helix</keyword>
<evidence type="ECO:0000256" key="1">
    <source>
        <dbReference type="SAM" id="Phobius"/>
    </source>
</evidence>
<evidence type="ECO:0000313" key="3">
    <source>
        <dbReference type="Proteomes" id="UP000298125"/>
    </source>
</evidence>
<name>A0A4R9JGY2_9LEPT</name>
<dbReference type="OrthoDB" id="326011at2"/>
<feature type="transmembrane region" description="Helical" evidence="1">
    <location>
        <begin position="127"/>
        <end position="150"/>
    </location>
</feature>
<feature type="transmembrane region" description="Helical" evidence="1">
    <location>
        <begin position="156"/>
        <end position="178"/>
    </location>
</feature>
<organism evidence="2 3">
    <name type="scientific">Leptospira perdikensis</name>
    <dbReference type="NCBI Taxonomy" id="2484948"/>
    <lineage>
        <taxon>Bacteria</taxon>
        <taxon>Pseudomonadati</taxon>
        <taxon>Spirochaetota</taxon>
        <taxon>Spirochaetia</taxon>
        <taxon>Leptospirales</taxon>
        <taxon>Leptospiraceae</taxon>
        <taxon>Leptospira</taxon>
    </lineage>
</organism>
<reference evidence="2" key="1">
    <citation type="journal article" date="2019" name="PLoS Negl. Trop. Dis.">
        <title>Revisiting the worldwide diversity of Leptospira species in the environment.</title>
        <authorList>
            <person name="Vincent A.T."/>
            <person name="Schiettekatte O."/>
            <person name="Bourhy P."/>
            <person name="Veyrier F.J."/>
            <person name="Picardeau M."/>
        </authorList>
    </citation>
    <scope>NUCLEOTIDE SEQUENCE [LARGE SCALE GENOMIC DNA]</scope>
    <source>
        <strain evidence="2">201702692</strain>
    </source>
</reference>
<keyword evidence="1" id="KW-0812">Transmembrane</keyword>
<dbReference type="RefSeq" id="WP_135579341.1">
    <property type="nucleotide sequence ID" value="NZ_RQGA01000013.1"/>
</dbReference>